<dbReference type="SUPFAM" id="SSF55874">
    <property type="entry name" value="ATPase domain of HSP90 chaperone/DNA topoisomerase II/histidine kinase"/>
    <property type="match status" value="1"/>
</dbReference>
<evidence type="ECO:0000256" key="2">
    <source>
        <dbReference type="ARBA" id="ARBA00012438"/>
    </source>
</evidence>
<evidence type="ECO:0000256" key="3">
    <source>
        <dbReference type="ARBA" id="ARBA00022679"/>
    </source>
</evidence>
<name>A0A2U2HMJ3_9BURK</name>
<dbReference type="InterPro" id="IPR050980">
    <property type="entry name" value="2C_sensor_his_kinase"/>
</dbReference>
<dbReference type="InterPro" id="IPR003594">
    <property type="entry name" value="HATPase_dom"/>
</dbReference>
<dbReference type="PANTHER" id="PTHR44936:SF10">
    <property type="entry name" value="SENSOR PROTEIN RSTB"/>
    <property type="match status" value="1"/>
</dbReference>
<proteinExistence type="predicted"/>
<dbReference type="Gene3D" id="3.30.565.10">
    <property type="entry name" value="Histidine kinase-like ATPase, C-terminal domain"/>
    <property type="match status" value="1"/>
</dbReference>
<keyword evidence="4" id="KW-0547">Nucleotide-binding</keyword>
<dbReference type="InterPro" id="IPR005467">
    <property type="entry name" value="His_kinase_dom"/>
</dbReference>
<evidence type="ECO:0000256" key="1">
    <source>
        <dbReference type="ARBA" id="ARBA00000085"/>
    </source>
</evidence>
<protein>
    <recommendedName>
        <fullName evidence="2">histidine kinase</fullName>
        <ecNumber evidence="2">2.7.13.3</ecNumber>
    </recommendedName>
</protein>
<comment type="catalytic activity">
    <reaction evidence="1">
        <text>ATP + protein L-histidine = ADP + protein N-phospho-L-histidine.</text>
        <dbReference type="EC" id="2.7.13.3"/>
    </reaction>
</comment>
<dbReference type="EC" id="2.7.13.3" evidence="2"/>
<comment type="caution">
    <text evidence="8">The sequence shown here is derived from an EMBL/GenBank/DDBJ whole genome shotgun (WGS) entry which is preliminary data.</text>
</comment>
<evidence type="ECO:0000313" key="8">
    <source>
        <dbReference type="EMBL" id="PWF48744.1"/>
    </source>
</evidence>
<feature type="domain" description="Histidine kinase" evidence="7">
    <location>
        <begin position="1"/>
        <end position="129"/>
    </location>
</feature>
<dbReference type="EMBL" id="PXWF02000149">
    <property type="protein sequence ID" value="PWF48744.1"/>
    <property type="molecule type" value="Genomic_DNA"/>
</dbReference>
<keyword evidence="5 8" id="KW-0418">Kinase</keyword>
<feature type="non-terminal residue" evidence="8">
    <location>
        <position position="1"/>
    </location>
</feature>
<sequence>AGHAVSVEAGALPLPLAVRCEPEGLRLALQVLLDNAVAHGAGGPLALAGGAADGGIELLVRDAGPGVAPDETNSIFDKGYRGRNSVGKPGSGLGLYLARSVLEVHGGTVTMRNLDAGGAEFRIWLPVRINDGKCLASAGTRHNNSAK</sequence>
<dbReference type="CDD" id="cd00075">
    <property type="entry name" value="HATPase"/>
    <property type="match status" value="1"/>
</dbReference>
<dbReference type="Proteomes" id="UP000241421">
    <property type="component" value="Unassembled WGS sequence"/>
</dbReference>
<dbReference type="GO" id="GO:0005524">
    <property type="term" value="F:ATP binding"/>
    <property type="evidence" value="ECO:0007669"/>
    <property type="project" value="UniProtKB-KW"/>
</dbReference>
<evidence type="ECO:0000256" key="5">
    <source>
        <dbReference type="ARBA" id="ARBA00022777"/>
    </source>
</evidence>
<dbReference type="PANTHER" id="PTHR44936">
    <property type="entry name" value="SENSOR PROTEIN CREC"/>
    <property type="match status" value="1"/>
</dbReference>
<organism evidence="8 9">
    <name type="scientific">Massilia glaciei</name>
    <dbReference type="NCBI Taxonomy" id="1524097"/>
    <lineage>
        <taxon>Bacteria</taxon>
        <taxon>Pseudomonadati</taxon>
        <taxon>Pseudomonadota</taxon>
        <taxon>Betaproteobacteria</taxon>
        <taxon>Burkholderiales</taxon>
        <taxon>Oxalobacteraceae</taxon>
        <taxon>Telluria group</taxon>
        <taxon>Massilia</taxon>
    </lineage>
</organism>
<dbReference type="OrthoDB" id="9121563at2"/>
<reference evidence="8 9" key="1">
    <citation type="submission" date="2018-04" db="EMBL/GenBank/DDBJ databases">
        <title>Massilia violaceinigra sp. nov., a novel purple-pigmented bacterium isolated from Tianshan glacier, Xinjiang, China.</title>
        <authorList>
            <person name="Wang H."/>
        </authorList>
    </citation>
    <scope>NUCLEOTIDE SEQUENCE [LARGE SCALE GENOMIC DNA]</scope>
    <source>
        <strain evidence="8 9">B448-2</strain>
    </source>
</reference>
<evidence type="ECO:0000313" key="9">
    <source>
        <dbReference type="Proteomes" id="UP000241421"/>
    </source>
</evidence>
<evidence type="ECO:0000259" key="7">
    <source>
        <dbReference type="PROSITE" id="PS50109"/>
    </source>
</evidence>
<dbReference type="GO" id="GO:0004673">
    <property type="term" value="F:protein histidine kinase activity"/>
    <property type="evidence" value="ECO:0007669"/>
    <property type="project" value="UniProtKB-EC"/>
</dbReference>
<dbReference type="InterPro" id="IPR004358">
    <property type="entry name" value="Sig_transdc_His_kin-like_C"/>
</dbReference>
<keyword evidence="9" id="KW-1185">Reference proteome</keyword>
<gene>
    <name evidence="8" type="ORF">C7C56_010235</name>
</gene>
<accession>A0A2U2HMJ3</accession>
<dbReference type="Pfam" id="PF02518">
    <property type="entry name" value="HATPase_c"/>
    <property type="match status" value="1"/>
</dbReference>
<keyword evidence="6" id="KW-0067">ATP-binding</keyword>
<dbReference type="PROSITE" id="PS50109">
    <property type="entry name" value="HIS_KIN"/>
    <property type="match status" value="1"/>
</dbReference>
<dbReference type="SMART" id="SM00387">
    <property type="entry name" value="HATPase_c"/>
    <property type="match status" value="1"/>
</dbReference>
<dbReference type="AlphaFoldDB" id="A0A2U2HMJ3"/>
<dbReference type="PRINTS" id="PR00344">
    <property type="entry name" value="BCTRLSENSOR"/>
</dbReference>
<dbReference type="InterPro" id="IPR036890">
    <property type="entry name" value="HATPase_C_sf"/>
</dbReference>
<evidence type="ECO:0000256" key="6">
    <source>
        <dbReference type="ARBA" id="ARBA00022840"/>
    </source>
</evidence>
<dbReference type="RefSeq" id="WP_146204396.1">
    <property type="nucleotide sequence ID" value="NZ_PXWF02000149.1"/>
</dbReference>
<keyword evidence="3" id="KW-0808">Transferase</keyword>
<evidence type="ECO:0000256" key="4">
    <source>
        <dbReference type="ARBA" id="ARBA00022741"/>
    </source>
</evidence>